<sequence length="573" mass="62089">MSNSIAIDSDVSRLHPAIRDAVATVRKQLQSEKIPFEVFEAFRTPERQSDLYAQGRTRPGDKVTWALPWQSMHQYGLAVDFVLRIGDKWSWDDSGPEAAYWTRLHELARAHGMTPLFNSKGKLIEKPHIQLVGLSSARMQAGDYPAGGDAVWADHLTTLIANWKGTQAPPPRPNQTTQRPAIAEEDIAEFEQSHGSDVANSTTAAIEAVRKDPRFQQLHAFIKRWEGGFVNDPRDNGGATNMGITQATLADWRGRPVSVEEVSALGRDEADAILRTNYYSRCRCAELPDRVAMVLYNGAVLHGPKAATRFLQRAFNGLGLQVDGAPLVVDGDIGKNTMAAARQTDPAILAAAFMDVQEAHHRGHEDFAAFGNGWLNRLASLREFVTGLPAGEGERPKRTATVGVASAEVEPSKGTSTDRAEIERVLNDILRDRSVELGGDAQYLQLMDELKALAAQLASSTASSVKVVPAAPESSNSDSVVAVGRPLDVTKRPPLTPVNAALGEGIGKLLNGKKSIIGIVGLLATVLLPEIGLSGPIVDFVERHGTELTTILATFTGWGFLGKIDKAIWSLER</sequence>
<dbReference type="Pfam" id="PF05838">
    <property type="entry name" value="Glyco_hydro_108"/>
    <property type="match status" value="1"/>
</dbReference>
<dbReference type="GO" id="GO:0006508">
    <property type="term" value="P:proteolysis"/>
    <property type="evidence" value="ECO:0007669"/>
    <property type="project" value="InterPro"/>
</dbReference>
<dbReference type="GO" id="GO:0008233">
    <property type="term" value="F:peptidase activity"/>
    <property type="evidence" value="ECO:0007669"/>
    <property type="project" value="InterPro"/>
</dbReference>
<name>A0A2G8RBU2_9RHOB</name>
<gene>
    <name evidence="4" type="ORF">P775_16690</name>
</gene>
<dbReference type="Gene3D" id="3.30.1380.10">
    <property type="match status" value="1"/>
</dbReference>
<dbReference type="EMBL" id="AWWI01000116">
    <property type="protein sequence ID" value="PIL19000.1"/>
    <property type="molecule type" value="Genomic_DNA"/>
</dbReference>
<organism evidence="4 5">
    <name type="scientific">Puniceibacterium antarcticum</name>
    <dbReference type="NCBI Taxonomy" id="1206336"/>
    <lineage>
        <taxon>Bacteria</taxon>
        <taxon>Pseudomonadati</taxon>
        <taxon>Pseudomonadota</taxon>
        <taxon>Alphaproteobacteria</taxon>
        <taxon>Rhodobacterales</taxon>
        <taxon>Paracoccaceae</taxon>
        <taxon>Puniceibacterium</taxon>
    </lineage>
</organism>
<dbReference type="InterPro" id="IPR009045">
    <property type="entry name" value="Zn_M74/Hedgehog-like"/>
</dbReference>
<dbReference type="CDD" id="cd14845">
    <property type="entry name" value="L-Ala-D-Glu_peptidase_like"/>
    <property type="match status" value="1"/>
</dbReference>
<dbReference type="OrthoDB" id="9815229at2"/>
<dbReference type="Gene3D" id="1.20.141.10">
    <property type="entry name" value="Chitosanase, subunit A, domain 1"/>
    <property type="match status" value="1"/>
</dbReference>
<dbReference type="Proteomes" id="UP000231259">
    <property type="component" value="Unassembled WGS sequence"/>
</dbReference>
<accession>A0A2G8RBU2</accession>
<dbReference type="InterPro" id="IPR008565">
    <property type="entry name" value="TtsA-like_GH18_dom"/>
</dbReference>
<proteinExistence type="predicted"/>
<feature type="region of interest" description="Disordered" evidence="1">
    <location>
        <begin position="390"/>
        <end position="418"/>
    </location>
</feature>
<feature type="domain" description="TtsA-like Glycoside hydrolase family 108" evidence="3">
    <location>
        <begin position="221"/>
        <end position="303"/>
    </location>
</feature>
<dbReference type="AlphaFoldDB" id="A0A2G8RBU2"/>
<dbReference type="SUPFAM" id="SSF53955">
    <property type="entry name" value="Lysozyme-like"/>
    <property type="match status" value="1"/>
</dbReference>
<dbReference type="CDD" id="cd13926">
    <property type="entry name" value="N-acetylmuramidase_GH108"/>
    <property type="match status" value="1"/>
</dbReference>
<comment type="caution">
    <text evidence="4">The sequence shown here is derived from an EMBL/GenBank/DDBJ whole genome shotgun (WGS) entry which is preliminary data.</text>
</comment>
<dbReference type="SUPFAM" id="SSF55166">
    <property type="entry name" value="Hedgehog/DD-peptidase"/>
    <property type="match status" value="1"/>
</dbReference>
<dbReference type="RefSeq" id="WP_099911897.1">
    <property type="nucleotide sequence ID" value="NZ_AWWI01000116.1"/>
</dbReference>
<evidence type="ECO:0000259" key="3">
    <source>
        <dbReference type="Pfam" id="PF05838"/>
    </source>
</evidence>
<dbReference type="Pfam" id="PF02557">
    <property type="entry name" value="VanY"/>
    <property type="match status" value="1"/>
</dbReference>
<feature type="domain" description="D-alanyl-D-alanine carboxypeptidase-like core" evidence="2">
    <location>
        <begin position="13"/>
        <end position="118"/>
    </location>
</feature>
<reference evidence="4 5" key="1">
    <citation type="submission" date="2013-09" db="EMBL/GenBank/DDBJ databases">
        <title>Genome sequencing of Phaeobacter antarcticus sp. nov. SM1211.</title>
        <authorList>
            <person name="Zhang X.-Y."/>
            <person name="Liu C."/>
            <person name="Chen X.-L."/>
            <person name="Xie B.-B."/>
            <person name="Qin Q.-L."/>
            <person name="Rong J.-C."/>
            <person name="Zhang Y.-Z."/>
        </authorList>
    </citation>
    <scope>NUCLEOTIDE SEQUENCE [LARGE SCALE GENOMIC DNA]</scope>
    <source>
        <strain evidence="4 5">SM1211</strain>
    </source>
</reference>
<evidence type="ECO:0000259" key="2">
    <source>
        <dbReference type="Pfam" id="PF02557"/>
    </source>
</evidence>
<protein>
    <submittedName>
        <fullName evidence="4">Uncharacterized protein</fullName>
    </submittedName>
</protein>
<evidence type="ECO:0000313" key="4">
    <source>
        <dbReference type="EMBL" id="PIL19000.1"/>
    </source>
</evidence>
<dbReference type="InterPro" id="IPR023346">
    <property type="entry name" value="Lysozyme-like_dom_sf"/>
</dbReference>
<dbReference type="InterPro" id="IPR003709">
    <property type="entry name" value="VanY-like_core_dom"/>
</dbReference>
<evidence type="ECO:0000313" key="5">
    <source>
        <dbReference type="Proteomes" id="UP000231259"/>
    </source>
</evidence>
<keyword evidence="5" id="KW-1185">Reference proteome</keyword>
<evidence type="ECO:0000256" key="1">
    <source>
        <dbReference type="SAM" id="MobiDB-lite"/>
    </source>
</evidence>